<protein>
    <submittedName>
        <fullName evidence="2">Uncharacterized protein</fullName>
    </submittedName>
</protein>
<reference evidence="2 3" key="1">
    <citation type="journal article" date="2012" name="J. Bacteriol.">
        <title>Genome annotation of five Mycoplasma canis strains.</title>
        <authorList>
            <person name="Brown D.R."/>
            <person name="May M."/>
            <person name="Michaels D.L."/>
            <person name="Barbet A.F."/>
        </authorList>
    </citation>
    <scope>NUCLEOTIDE SEQUENCE [LARGE SCALE GENOMIC DNA]</scope>
    <source>
        <strain evidence="2 3">UFG4</strain>
    </source>
</reference>
<keyword evidence="1" id="KW-0812">Transmembrane</keyword>
<dbReference type="PATRIC" id="fig|1131455.3.peg.291"/>
<dbReference type="EMBL" id="AJFU01000005">
    <property type="protein sequence ID" value="EIE41710.1"/>
    <property type="molecule type" value="Genomic_DNA"/>
</dbReference>
<feature type="transmembrane region" description="Helical" evidence="1">
    <location>
        <begin position="21"/>
        <end position="44"/>
    </location>
</feature>
<sequence>MRLSDLRKIEKRKYLRITTGFGITALLTSVPLLMSSLASVVGFFKATFSTNGEIKDKLTTFKWDNSKKQDLSDSKFNIY</sequence>
<keyword evidence="1" id="KW-1133">Transmembrane helix</keyword>
<evidence type="ECO:0000256" key="1">
    <source>
        <dbReference type="SAM" id="Phobius"/>
    </source>
</evidence>
<keyword evidence="3" id="KW-1185">Reference proteome</keyword>
<keyword evidence="1" id="KW-0472">Membrane</keyword>
<dbReference type="AlphaFoldDB" id="I1A5D9"/>
<proteinExistence type="predicted"/>
<evidence type="ECO:0000313" key="3">
    <source>
        <dbReference type="Proteomes" id="UP000006229"/>
    </source>
</evidence>
<comment type="caution">
    <text evidence="2">The sequence shown here is derived from an EMBL/GenBank/DDBJ whole genome shotgun (WGS) entry which is preliminary data.</text>
</comment>
<name>I1A5D9_9BACT</name>
<evidence type="ECO:0000313" key="2">
    <source>
        <dbReference type="EMBL" id="EIE41710.1"/>
    </source>
</evidence>
<dbReference type="RefSeq" id="WP_004797094.1">
    <property type="nucleotide sequence ID" value="NZ_AJFU01000005.1"/>
</dbReference>
<dbReference type="OrthoDB" id="401258at2"/>
<gene>
    <name evidence="2" type="ORF">MCANUFG4_01441</name>
</gene>
<organism evidence="2 3">
    <name type="scientific">Mycoplasmopsis canis UFG4</name>
    <dbReference type="NCBI Taxonomy" id="1131455"/>
    <lineage>
        <taxon>Bacteria</taxon>
        <taxon>Bacillati</taxon>
        <taxon>Mycoplasmatota</taxon>
        <taxon>Mycoplasmoidales</taxon>
        <taxon>Metamycoplasmataceae</taxon>
        <taxon>Mycoplasmopsis</taxon>
    </lineage>
</organism>
<dbReference type="Proteomes" id="UP000006229">
    <property type="component" value="Unassembled WGS sequence"/>
</dbReference>
<accession>I1A5D9</accession>